<reference evidence="2 3" key="1">
    <citation type="submission" date="2024-02" db="EMBL/GenBank/DDBJ databases">
        <title>First draft genome assembly of two strains of Seiridium cardinale.</title>
        <authorList>
            <person name="Emiliani G."/>
            <person name="Scali E."/>
        </authorList>
    </citation>
    <scope>NUCLEOTIDE SEQUENCE [LARGE SCALE GENOMIC DNA]</scope>
    <source>
        <strain evidence="2 3">BM-138-000479</strain>
    </source>
</reference>
<feature type="compositionally biased region" description="Polar residues" evidence="1">
    <location>
        <begin position="167"/>
        <end position="185"/>
    </location>
</feature>
<evidence type="ECO:0000313" key="2">
    <source>
        <dbReference type="EMBL" id="KAK9775335.1"/>
    </source>
</evidence>
<name>A0ABR2XNE9_9PEZI</name>
<organism evidence="2 3">
    <name type="scientific">Seiridium cardinale</name>
    <dbReference type="NCBI Taxonomy" id="138064"/>
    <lineage>
        <taxon>Eukaryota</taxon>
        <taxon>Fungi</taxon>
        <taxon>Dikarya</taxon>
        <taxon>Ascomycota</taxon>
        <taxon>Pezizomycotina</taxon>
        <taxon>Sordariomycetes</taxon>
        <taxon>Xylariomycetidae</taxon>
        <taxon>Amphisphaeriales</taxon>
        <taxon>Sporocadaceae</taxon>
        <taxon>Seiridium</taxon>
    </lineage>
</organism>
<gene>
    <name evidence="2" type="ORF">SCAR479_08011</name>
</gene>
<protein>
    <submittedName>
        <fullName evidence="2">Uncharacterized protein</fullName>
    </submittedName>
</protein>
<dbReference type="Proteomes" id="UP001465668">
    <property type="component" value="Unassembled WGS sequence"/>
</dbReference>
<feature type="region of interest" description="Disordered" evidence="1">
    <location>
        <begin position="1"/>
        <end position="102"/>
    </location>
</feature>
<keyword evidence="3" id="KW-1185">Reference proteome</keyword>
<comment type="caution">
    <text evidence="2">The sequence shown here is derived from an EMBL/GenBank/DDBJ whole genome shotgun (WGS) entry which is preliminary data.</text>
</comment>
<accession>A0ABR2XNE9</accession>
<feature type="region of interest" description="Disordered" evidence="1">
    <location>
        <begin position="164"/>
        <end position="185"/>
    </location>
</feature>
<proteinExistence type="predicted"/>
<evidence type="ECO:0000256" key="1">
    <source>
        <dbReference type="SAM" id="MobiDB-lite"/>
    </source>
</evidence>
<evidence type="ECO:0000313" key="3">
    <source>
        <dbReference type="Proteomes" id="UP001465668"/>
    </source>
</evidence>
<feature type="compositionally biased region" description="Basic residues" evidence="1">
    <location>
        <begin position="80"/>
        <end position="96"/>
    </location>
</feature>
<sequence length="280" mass="32374">MGQNQRMRNLEPNWKYSRVGQEPYGKSPQLITHPPPRESETPRPRFRRRTQPNYTDNVGPDSNPANNGSGKDNDKIEVGRRKRKTRTPRAKPKLPRKPADDRDVQLNLQQYLQHGLHPLQRDCLEAERRSPVVMLKSALPDGEGIEEVLADARTRFDQTADKVVTHDPSSNEATPCTGRNSPARNTADTSALFLESREGHRNNDFDFPRKDNDEYLQARRHAHEQLVYKLFAHEKQVEQGTWTLRKAMISLPPDRSMLIEQYRNYVESDPNEYPDEVESD</sequence>
<dbReference type="EMBL" id="JARVKM010000035">
    <property type="protein sequence ID" value="KAK9775335.1"/>
    <property type="molecule type" value="Genomic_DNA"/>
</dbReference>